<feature type="region of interest" description="Disordered" evidence="1">
    <location>
        <begin position="1"/>
        <end position="58"/>
    </location>
</feature>
<evidence type="ECO:0000313" key="2">
    <source>
        <dbReference type="EMBL" id="GBP48350.1"/>
    </source>
</evidence>
<protein>
    <submittedName>
        <fullName evidence="2">Uncharacterized protein</fullName>
    </submittedName>
</protein>
<feature type="region of interest" description="Disordered" evidence="1">
    <location>
        <begin position="104"/>
        <end position="129"/>
    </location>
</feature>
<dbReference type="EMBL" id="BGZK01000522">
    <property type="protein sequence ID" value="GBP48350.1"/>
    <property type="molecule type" value="Genomic_DNA"/>
</dbReference>
<dbReference type="AlphaFoldDB" id="A0A4C1WBS9"/>
<reference evidence="2 3" key="1">
    <citation type="journal article" date="2019" name="Commun. Biol.">
        <title>The bagworm genome reveals a unique fibroin gene that provides high tensile strength.</title>
        <authorList>
            <person name="Kono N."/>
            <person name="Nakamura H."/>
            <person name="Ohtoshi R."/>
            <person name="Tomita M."/>
            <person name="Numata K."/>
            <person name="Arakawa K."/>
        </authorList>
    </citation>
    <scope>NUCLEOTIDE SEQUENCE [LARGE SCALE GENOMIC DNA]</scope>
</reference>
<evidence type="ECO:0000256" key="1">
    <source>
        <dbReference type="SAM" id="MobiDB-lite"/>
    </source>
</evidence>
<evidence type="ECO:0000313" key="3">
    <source>
        <dbReference type="Proteomes" id="UP000299102"/>
    </source>
</evidence>
<name>A0A4C1WBS9_EUMVA</name>
<dbReference type="Proteomes" id="UP000299102">
    <property type="component" value="Unassembled WGS sequence"/>
</dbReference>
<sequence>MSSLGRDAQPFERRQRHKASSAAVVTQAMKAYADSSDDVQGVAESRSPHPRTLSHNSSDVVVQRRHLFAVPPLQLGIARASLLLRANLVIDGHGGARVHQIAESFSASGPRRTSHVRRGLESSEGCSED</sequence>
<proteinExistence type="predicted"/>
<keyword evidence="3" id="KW-1185">Reference proteome</keyword>
<accession>A0A4C1WBS9</accession>
<gene>
    <name evidence="2" type="ORF">EVAR_96388_1</name>
</gene>
<comment type="caution">
    <text evidence="2">The sequence shown here is derived from an EMBL/GenBank/DDBJ whole genome shotgun (WGS) entry which is preliminary data.</text>
</comment>
<organism evidence="2 3">
    <name type="scientific">Eumeta variegata</name>
    <name type="common">Bagworm moth</name>
    <name type="synonym">Eumeta japonica</name>
    <dbReference type="NCBI Taxonomy" id="151549"/>
    <lineage>
        <taxon>Eukaryota</taxon>
        <taxon>Metazoa</taxon>
        <taxon>Ecdysozoa</taxon>
        <taxon>Arthropoda</taxon>
        <taxon>Hexapoda</taxon>
        <taxon>Insecta</taxon>
        <taxon>Pterygota</taxon>
        <taxon>Neoptera</taxon>
        <taxon>Endopterygota</taxon>
        <taxon>Lepidoptera</taxon>
        <taxon>Glossata</taxon>
        <taxon>Ditrysia</taxon>
        <taxon>Tineoidea</taxon>
        <taxon>Psychidae</taxon>
        <taxon>Oiketicinae</taxon>
        <taxon>Eumeta</taxon>
    </lineage>
</organism>